<protein>
    <submittedName>
        <fullName evidence="9">Baculoviral IAP repeat-containing protein 2-like isoform X1</fullName>
    </submittedName>
</protein>
<dbReference type="OrthoDB" id="297881at2759"/>
<keyword evidence="2" id="KW-0479">Metal-binding</keyword>
<dbReference type="GeneID" id="111123894"/>
<reference evidence="9" key="1">
    <citation type="submission" date="2025-08" db="UniProtKB">
        <authorList>
            <consortium name="RefSeq"/>
        </authorList>
    </citation>
    <scope>IDENTIFICATION</scope>
    <source>
        <tissue evidence="9">Whole sample</tissue>
    </source>
</reference>
<dbReference type="CDD" id="cd00022">
    <property type="entry name" value="BIR"/>
    <property type="match status" value="1"/>
</dbReference>
<dbReference type="AlphaFoldDB" id="A0A8B8D2H4"/>
<dbReference type="PROSITE" id="PS50089">
    <property type="entry name" value="ZF_RING_2"/>
    <property type="match status" value="1"/>
</dbReference>
<comment type="similarity">
    <text evidence="1">Belongs to the IAP family.</text>
</comment>
<dbReference type="InterPro" id="IPR001370">
    <property type="entry name" value="BIR_rpt"/>
</dbReference>
<evidence type="ECO:0000256" key="2">
    <source>
        <dbReference type="ARBA" id="ARBA00022723"/>
    </source>
</evidence>
<dbReference type="Pfam" id="PF13920">
    <property type="entry name" value="zf-C3HC4_3"/>
    <property type="match status" value="1"/>
</dbReference>
<dbReference type="KEGG" id="cvn:111123894"/>
<dbReference type="Pfam" id="PF00653">
    <property type="entry name" value="BIR"/>
    <property type="match status" value="2"/>
</dbReference>
<sequence>MASSILTRANNIQPSVRNDCPVNELPLYYAECAKNPHMDLTDKMKYEIIRYSTFSNYMKNSSISFMKLSRAGFYYDVFSESVRCFKCKYIYNVHNYSNEDPMEIHHKESPNCNFVRENYDASQRDFSVAGENTPCPEVISGAAGGPSDLRHSESFPTRVVIMAKPTLSFTNAMTHSSENISVVTESRESRTSSTSLGTSSSQPRVTTGPKNSSHIHQKARDIFNGLGICIEKPTSTKYAILATRLASFKTWPKSAIVSPDQLARAGFYYDEGSKDQVQCFFCGGRLAEWEAGDEPWTEHAQWFPNCAFVNQCKGTEFIKQTHGLNQEANKWEEEFWKSSAFQSVLEIGYTREQIKLAYSARSCKESRLSADHLLELILELEEKNQQGCSQNGNLEKQNKNPCTVKEGEANERYDERKMDRLKNDNDLDVEELILEHQKLKEQSLCKICMDDDALVVLLPCGHMCTCVNCAPAMRKCPICIEFVKGTVKAILS</sequence>
<dbReference type="SMART" id="SM00184">
    <property type="entry name" value="RING"/>
    <property type="match status" value="1"/>
</dbReference>
<feature type="compositionally biased region" description="Polar residues" evidence="6">
    <location>
        <begin position="202"/>
        <end position="214"/>
    </location>
</feature>
<dbReference type="Proteomes" id="UP000694844">
    <property type="component" value="Chromosome 3"/>
</dbReference>
<dbReference type="FunFam" id="1.10.1170.10:FF:000002">
    <property type="entry name" value="Baculoviral IAP repeat containing 7"/>
    <property type="match status" value="1"/>
</dbReference>
<evidence type="ECO:0000259" key="7">
    <source>
        <dbReference type="PROSITE" id="PS50089"/>
    </source>
</evidence>
<dbReference type="InterPro" id="IPR013083">
    <property type="entry name" value="Znf_RING/FYVE/PHD"/>
</dbReference>
<evidence type="ECO:0000256" key="3">
    <source>
        <dbReference type="ARBA" id="ARBA00022771"/>
    </source>
</evidence>
<evidence type="ECO:0000256" key="4">
    <source>
        <dbReference type="ARBA" id="ARBA00022833"/>
    </source>
</evidence>
<organism evidence="8 9">
    <name type="scientific">Crassostrea virginica</name>
    <name type="common">Eastern oyster</name>
    <dbReference type="NCBI Taxonomy" id="6565"/>
    <lineage>
        <taxon>Eukaryota</taxon>
        <taxon>Metazoa</taxon>
        <taxon>Spiralia</taxon>
        <taxon>Lophotrochozoa</taxon>
        <taxon>Mollusca</taxon>
        <taxon>Bivalvia</taxon>
        <taxon>Autobranchia</taxon>
        <taxon>Pteriomorphia</taxon>
        <taxon>Ostreida</taxon>
        <taxon>Ostreoidea</taxon>
        <taxon>Ostreidae</taxon>
        <taxon>Crassostrea</taxon>
    </lineage>
</organism>
<dbReference type="RefSeq" id="XP_022322278.1">
    <property type="nucleotide sequence ID" value="XM_022466570.1"/>
</dbReference>
<name>A0A8B8D2H4_CRAVI</name>
<keyword evidence="8" id="KW-1185">Reference proteome</keyword>
<dbReference type="InterPro" id="IPR050784">
    <property type="entry name" value="IAP"/>
</dbReference>
<gene>
    <name evidence="9" type="primary">LOC111123894</name>
</gene>
<evidence type="ECO:0000256" key="6">
    <source>
        <dbReference type="SAM" id="MobiDB-lite"/>
    </source>
</evidence>
<evidence type="ECO:0000313" key="8">
    <source>
        <dbReference type="Proteomes" id="UP000694844"/>
    </source>
</evidence>
<keyword evidence="4" id="KW-0862">Zinc</keyword>
<dbReference type="PROSITE" id="PS50143">
    <property type="entry name" value="BIR_REPEAT_2"/>
    <property type="match status" value="2"/>
</dbReference>
<dbReference type="SMART" id="SM00238">
    <property type="entry name" value="BIR"/>
    <property type="match status" value="2"/>
</dbReference>
<feature type="domain" description="RING-type" evidence="7">
    <location>
        <begin position="445"/>
        <end position="479"/>
    </location>
</feature>
<keyword evidence="3 5" id="KW-0863">Zinc-finger</keyword>
<dbReference type="GO" id="GO:0008270">
    <property type="term" value="F:zinc ion binding"/>
    <property type="evidence" value="ECO:0007669"/>
    <property type="project" value="UniProtKB-KW"/>
</dbReference>
<evidence type="ECO:0000313" key="9">
    <source>
        <dbReference type="RefSeq" id="XP_022322278.1"/>
    </source>
</evidence>
<feature type="region of interest" description="Disordered" evidence="6">
    <location>
        <begin position="178"/>
        <end position="214"/>
    </location>
</feature>
<dbReference type="InterPro" id="IPR001841">
    <property type="entry name" value="Znf_RING"/>
</dbReference>
<evidence type="ECO:0000256" key="1">
    <source>
        <dbReference type="ARBA" id="ARBA00006672"/>
    </source>
</evidence>
<dbReference type="SUPFAM" id="SSF57924">
    <property type="entry name" value="Inhibitor of apoptosis (IAP) repeat"/>
    <property type="match status" value="2"/>
</dbReference>
<dbReference type="PANTHER" id="PTHR10044:SF139">
    <property type="entry name" value="DEATH-ASSOCIATED INHIBITOR OF APOPTOSIS 2"/>
    <property type="match status" value="1"/>
</dbReference>
<feature type="compositionally biased region" description="Low complexity" evidence="6">
    <location>
        <begin position="191"/>
        <end position="201"/>
    </location>
</feature>
<evidence type="ECO:0000256" key="5">
    <source>
        <dbReference type="PROSITE-ProRule" id="PRU00175"/>
    </source>
</evidence>
<proteinExistence type="inferred from homology"/>
<dbReference type="GO" id="GO:0005737">
    <property type="term" value="C:cytoplasm"/>
    <property type="evidence" value="ECO:0007669"/>
    <property type="project" value="TreeGrafter"/>
</dbReference>
<dbReference type="PANTHER" id="PTHR10044">
    <property type="entry name" value="INHIBITOR OF APOPTOSIS"/>
    <property type="match status" value="1"/>
</dbReference>
<dbReference type="GO" id="GO:0005634">
    <property type="term" value="C:nucleus"/>
    <property type="evidence" value="ECO:0007669"/>
    <property type="project" value="TreeGrafter"/>
</dbReference>
<accession>A0A8B8D2H4</accession>
<dbReference type="Gene3D" id="3.30.40.10">
    <property type="entry name" value="Zinc/RING finger domain, C3HC4 (zinc finger)"/>
    <property type="match status" value="1"/>
</dbReference>
<dbReference type="Gene3D" id="1.10.1170.10">
    <property type="entry name" value="Inhibitor Of Apoptosis Protein (2mihbC-IAP-1), Chain A"/>
    <property type="match status" value="2"/>
</dbReference>